<dbReference type="VEuPathDB" id="TriTrypDB:BCY84_02483"/>
<reference evidence="1 2" key="1">
    <citation type="journal article" date="2018" name="Microb. Genom.">
        <title>Expanding an expanded genome: long-read sequencing of Trypanosoma cruzi.</title>
        <authorList>
            <person name="Berna L."/>
            <person name="Rodriguez M."/>
            <person name="Chiribao M.L."/>
            <person name="Parodi-Talice A."/>
            <person name="Pita S."/>
            <person name="Rijo G."/>
            <person name="Alvarez-Valin F."/>
            <person name="Robello C."/>
        </authorList>
    </citation>
    <scope>NUCLEOTIDE SEQUENCE [LARGE SCALE GENOMIC DNA]</scope>
    <source>
        <strain evidence="1 2">Dm28c</strain>
    </source>
</reference>
<dbReference type="EMBL" id="PRFA01000016">
    <property type="protein sequence ID" value="PWU97354.1"/>
    <property type="molecule type" value="Genomic_DNA"/>
</dbReference>
<protein>
    <submittedName>
        <fullName evidence="1">Uncharacterized protein</fullName>
    </submittedName>
</protein>
<dbReference type="VEuPathDB" id="TriTrypDB:TcBrA4_0136780"/>
<dbReference type="VEuPathDB" id="TriTrypDB:TcG_06876"/>
<dbReference type="VEuPathDB" id="TriTrypDB:TcCL_NonESM07760"/>
<organism evidence="1 2">
    <name type="scientific">Trypanosoma cruzi</name>
    <dbReference type="NCBI Taxonomy" id="5693"/>
    <lineage>
        <taxon>Eukaryota</taxon>
        <taxon>Discoba</taxon>
        <taxon>Euglenozoa</taxon>
        <taxon>Kinetoplastea</taxon>
        <taxon>Metakinetoplastina</taxon>
        <taxon>Trypanosomatida</taxon>
        <taxon>Trypanosomatidae</taxon>
        <taxon>Trypanosoma</taxon>
        <taxon>Schizotrypanum</taxon>
    </lineage>
</organism>
<evidence type="ECO:0000313" key="1">
    <source>
        <dbReference type="EMBL" id="PWU97354.1"/>
    </source>
</evidence>
<accession>A0A2V2VMH2</accession>
<dbReference type="VEuPathDB" id="TriTrypDB:TcCLB.509767.40"/>
<name>A0A2V2VMH2_TRYCR</name>
<proteinExistence type="predicted"/>
<comment type="caution">
    <text evidence="1">The sequence shown here is derived from an EMBL/GenBank/DDBJ whole genome shotgun (WGS) entry which is preliminary data.</text>
</comment>
<sequence>MSGGLGGVSSQLRCSGVAFWTVGHRREGCSRLPGCGTKKLWQCGEFFALSCRYRSGRHPHIAGEQMLREYCAKLLERPHLSSSFIQRVALWWAAVEKRTGNLERAHMVMEACCKSQDPNSVHGCVFWTLWESICTAVSQFEGVHKRKQQVALQYAGDLAPSAEASVALKATQGLA</sequence>
<gene>
    <name evidence="1" type="ORF">C4B63_16g172</name>
</gene>
<dbReference type="VEuPathDB" id="TriTrypDB:TCDM_08920"/>
<dbReference type="VEuPathDB" id="TriTrypDB:C4B63_16g172"/>
<dbReference type="AlphaFoldDB" id="A0A2V2VMH2"/>
<dbReference type="VEuPathDB" id="TriTrypDB:TcCLB.509601.40"/>
<dbReference type="VEuPathDB" id="TriTrypDB:C3747_248g40"/>
<dbReference type="VEuPathDB" id="TriTrypDB:Tc_MARK_9476"/>
<evidence type="ECO:0000313" key="2">
    <source>
        <dbReference type="Proteomes" id="UP000246121"/>
    </source>
</evidence>
<dbReference type="VEuPathDB" id="TriTrypDB:TcYC6_0030260"/>
<dbReference type="VEuPathDB" id="TriTrypDB:TCSYLVIO_000222"/>
<dbReference type="VEuPathDB" id="TriTrypDB:ECC02_005441"/>
<dbReference type="Proteomes" id="UP000246121">
    <property type="component" value="Unassembled WGS sequence"/>
</dbReference>